<dbReference type="InterPro" id="IPR051541">
    <property type="entry name" value="PTS_SugarTrans_NitroReg"/>
</dbReference>
<gene>
    <name evidence="3" type="ORF">AXF15_04625</name>
</gene>
<dbReference type="SUPFAM" id="SSF55804">
    <property type="entry name" value="Phoshotransferase/anion transport protein"/>
    <property type="match status" value="1"/>
</dbReference>
<keyword evidence="1" id="KW-0472">Membrane</keyword>
<organism evidence="3 4">
    <name type="scientific">Desulfomicrobium orale DSM 12838</name>
    <dbReference type="NCBI Taxonomy" id="888061"/>
    <lineage>
        <taxon>Bacteria</taxon>
        <taxon>Pseudomonadati</taxon>
        <taxon>Thermodesulfobacteriota</taxon>
        <taxon>Desulfovibrionia</taxon>
        <taxon>Desulfovibrionales</taxon>
        <taxon>Desulfomicrobiaceae</taxon>
        <taxon>Desulfomicrobium</taxon>
    </lineage>
</organism>
<name>A0A120KMY4_9BACT</name>
<dbReference type="InterPro" id="IPR002178">
    <property type="entry name" value="PTS_EIIA_type-2_dom"/>
</dbReference>
<dbReference type="CDD" id="cd00211">
    <property type="entry name" value="PTS_IIA_fru"/>
    <property type="match status" value="1"/>
</dbReference>
<dbReference type="EMBL" id="CP014230">
    <property type="protein sequence ID" value="AMD92465.1"/>
    <property type="molecule type" value="Genomic_DNA"/>
</dbReference>
<feature type="domain" description="PTS EIIA type-2" evidence="2">
    <location>
        <begin position="5"/>
        <end position="149"/>
    </location>
</feature>
<evidence type="ECO:0000313" key="3">
    <source>
        <dbReference type="EMBL" id="AMD92465.1"/>
    </source>
</evidence>
<keyword evidence="4" id="KW-1185">Reference proteome</keyword>
<dbReference type="PANTHER" id="PTHR47738">
    <property type="entry name" value="PTS SYSTEM FRUCTOSE-LIKE EIIA COMPONENT-RELATED"/>
    <property type="match status" value="1"/>
</dbReference>
<sequence>MKLADYLHRDLIISDLSARTKSEVLAELVSPLVHRAPGLDLERAAGVLMDRETLGTTGIGDGIAIPHGKMGCLEEVFVVVGRSRSGVDFASLDREPAFIFFMVLAPANVAGLHLKLLAAISRRLKEEAFRQAFLAAPDEGGLWELLQTV</sequence>
<evidence type="ECO:0000313" key="4">
    <source>
        <dbReference type="Proteomes" id="UP000063964"/>
    </source>
</evidence>
<dbReference type="PROSITE" id="PS00372">
    <property type="entry name" value="PTS_EIIA_TYPE_2_HIS"/>
    <property type="match status" value="1"/>
</dbReference>
<evidence type="ECO:0000256" key="1">
    <source>
        <dbReference type="SAM" id="Phobius"/>
    </source>
</evidence>
<dbReference type="RefSeq" id="WP_066603940.1">
    <property type="nucleotide sequence ID" value="NZ_CP014230.1"/>
</dbReference>
<accession>A0A120KMY4</accession>
<keyword evidence="1" id="KW-0812">Transmembrane</keyword>
<dbReference type="KEGG" id="doa:AXF15_04625"/>
<reference evidence="4" key="1">
    <citation type="submission" date="2016-02" db="EMBL/GenBank/DDBJ databases">
        <authorList>
            <person name="Holder M.E."/>
            <person name="Ajami N.J."/>
            <person name="Petrosino J.F."/>
        </authorList>
    </citation>
    <scope>NUCLEOTIDE SEQUENCE [LARGE SCALE GENOMIC DNA]</scope>
    <source>
        <strain evidence="4">DSM 12838</strain>
    </source>
</reference>
<dbReference type="Pfam" id="PF00359">
    <property type="entry name" value="PTS_EIIA_2"/>
    <property type="match status" value="1"/>
</dbReference>
<dbReference type="OrthoDB" id="95460at2"/>
<dbReference type="Proteomes" id="UP000063964">
    <property type="component" value="Chromosome"/>
</dbReference>
<dbReference type="STRING" id="888061.AXF15_04625"/>
<protein>
    <submittedName>
        <fullName evidence="3">PTS fructose transporter subunit IIA</fullName>
    </submittedName>
</protein>
<dbReference type="PANTHER" id="PTHR47738:SF2">
    <property type="entry name" value="PTS SYSTEM FRUCTOSE-LIKE EIIA COMPONENT"/>
    <property type="match status" value="1"/>
</dbReference>
<dbReference type="InterPro" id="IPR016152">
    <property type="entry name" value="PTrfase/Anion_transptr"/>
</dbReference>
<dbReference type="AlphaFoldDB" id="A0A120KMY4"/>
<dbReference type="PROSITE" id="PS51094">
    <property type="entry name" value="PTS_EIIA_TYPE_2"/>
    <property type="match status" value="1"/>
</dbReference>
<proteinExistence type="predicted"/>
<feature type="transmembrane region" description="Helical" evidence="1">
    <location>
        <begin position="97"/>
        <end position="120"/>
    </location>
</feature>
<dbReference type="Gene3D" id="3.40.930.10">
    <property type="entry name" value="Mannitol-specific EII, Chain A"/>
    <property type="match status" value="1"/>
</dbReference>
<evidence type="ECO:0000259" key="2">
    <source>
        <dbReference type="PROSITE" id="PS51094"/>
    </source>
</evidence>
<keyword evidence="1" id="KW-1133">Transmembrane helix</keyword>